<gene>
    <name evidence="1" type="ORF">N7496_005344</name>
</gene>
<dbReference type="AlphaFoldDB" id="A0A9W9VFU5"/>
<dbReference type="Proteomes" id="UP001147782">
    <property type="component" value="Unassembled WGS sequence"/>
</dbReference>
<reference evidence="1" key="2">
    <citation type="journal article" date="2023" name="IMA Fungus">
        <title>Comparative genomic study of the Penicillium genus elucidates a diverse pangenome and 15 lateral gene transfer events.</title>
        <authorList>
            <person name="Petersen C."/>
            <person name="Sorensen T."/>
            <person name="Nielsen M.R."/>
            <person name="Sondergaard T.E."/>
            <person name="Sorensen J.L."/>
            <person name="Fitzpatrick D.A."/>
            <person name="Frisvad J.C."/>
            <person name="Nielsen K.L."/>
        </authorList>
    </citation>
    <scope>NUCLEOTIDE SEQUENCE</scope>
    <source>
        <strain evidence="1">IBT 29864</strain>
    </source>
</reference>
<dbReference type="EMBL" id="JAPZBS010000004">
    <property type="protein sequence ID" value="KAJ5377935.1"/>
    <property type="molecule type" value="Genomic_DNA"/>
</dbReference>
<evidence type="ECO:0000313" key="2">
    <source>
        <dbReference type="Proteomes" id="UP001147782"/>
    </source>
</evidence>
<keyword evidence="2" id="KW-1185">Reference proteome</keyword>
<comment type="caution">
    <text evidence="1">The sequence shown here is derived from an EMBL/GenBank/DDBJ whole genome shotgun (WGS) entry which is preliminary data.</text>
</comment>
<accession>A0A9W9VFU5</accession>
<name>A0A9W9VFU5_9EURO</name>
<protein>
    <submittedName>
        <fullName evidence="1">Uncharacterized protein</fullName>
    </submittedName>
</protein>
<dbReference type="GeneID" id="81437452"/>
<sequence length="135" mass="15915">MKIDMHDCRFYDSQEDPIEKNPLQVHCLREQILANARVAFMVNGDFHLITGVDPNQEDGVPVDIRFAHLFRRYCLGGQQYMAFILIVRGLNDKCPLLGMQRYLEEMVYETMDSDIVYDAARDWNGFVDTRRWLQH</sequence>
<organism evidence="1 2">
    <name type="scientific">Penicillium cataractarum</name>
    <dbReference type="NCBI Taxonomy" id="2100454"/>
    <lineage>
        <taxon>Eukaryota</taxon>
        <taxon>Fungi</taxon>
        <taxon>Dikarya</taxon>
        <taxon>Ascomycota</taxon>
        <taxon>Pezizomycotina</taxon>
        <taxon>Eurotiomycetes</taxon>
        <taxon>Eurotiomycetidae</taxon>
        <taxon>Eurotiales</taxon>
        <taxon>Aspergillaceae</taxon>
        <taxon>Penicillium</taxon>
    </lineage>
</organism>
<reference evidence="1" key="1">
    <citation type="submission" date="2022-11" db="EMBL/GenBank/DDBJ databases">
        <authorList>
            <person name="Petersen C."/>
        </authorList>
    </citation>
    <scope>NUCLEOTIDE SEQUENCE</scope>
    <source>
        <strain evidence="1">IBT 29864</strain>
    </source>
</reference>
<dbReference type="RefSeq" id="XP_056556798.1">
    <property type="nucleotide sequence ID" value="XM_056698273.1"/>
</dbReference>
<evidence type="ECO:0000313" key="1">
    <source>
        <dbReference type="EMBL" id="KAJ5377935.1"/>
    </source>
</evidence>
<proteinExistence type="predicted"/>